<dbReference type="Proteomes" id="UP000184295">
    <property type="component" value="Unassembled WGS sequence"/>
</dbReference>
<gene>
    <name evidence="1" type="ORF">SAMN02745225_01686</name>
</gene>
<accession>A0A1M4WJV1</accession>
<dbReference type="OrthoDB" id="9813713at2"/>
<evidence type="ECO:0000313" key="1">
    <source>
        <dbReference type="EMBL" id="SHE81262.1"/>
    </source>
</evidence>
<protein>
    <submittedName>
        <fullName evidence="1">Predicted thiol-disulfide oxidoreductase YuxK, DCC family</fullName>
    </submittedName>
</protein>
<dbReference type="InterPro" id="IPR007263">
    <property type="entry name" value="DCC1-like"/>
</dbReference>
<organism evidence="1 2">
    <name type="scientific">Ferrithrix thermotolerans DSM 19514</name>
    <dbReference type="NCBI Taxonomy" id="1121881"/>
    <lineage>
        <taxon>Bacteria</taxon>
        <taxon>Bacillati</taxon>
        <taxon>Actinomycetota</taxon>
        <taxon>Acidimicrobiia</taxon>
        <taxon>Acidimicrobiales</taxon>
        <taxon>Acidimicrobiaceae</taxon>
        <taxon>Ferrithrix</taxon>
    </lineage>
</organism>
<dbReference type="Pfam" id="PF04134">
    <property type="entry name" value="DCC1-like"/>
    <property type="match status" value="1"/>
</dbReference>
<evidence type="ECO:0000313" key="2">
    <source>
        <dbReference type="Proteomes" id="UP000184295"/>
    </source>
</evidence>
<name>A0A1M4WJV1_9ACTN</name>
<sequence>MKHFRASEISKASSYQLDTNAEVQADTKRMEKVLLFDGECSLCFLAQGFVKASISDNATDFRAYQGVQISEGIVFDPEMAKRYVALFDASTLATFYGVDAVVQLLFSSDRHIARLCAALLSHPKPYKLASYAYDYISKHRRSISLLMSPFRSASFIGRRS</sequence>
<dbReference type="AlphaFoldDB" id="A0A1M4WJV1"/>
<proteinExistence type="predicted"/>
<dbReference type="EMBL" id="FQUL01000026">
    <property type="protein sequence ID" value="SHE81262.1"/>
    <property type="molecule type" value="Genomic_DNA"/>
</dbReference>
<keyword evidence="2" id="KW-1185">Reference proteome</keyword>
<reference evidence="2" key="1">
    <citation type="submission" date="2016-11" db="EMBL/GenBank/DDBJ databases">
        <authorList>
            <person name="Varghese N."/>
            <person name="Submissions S."/>
        </authorList>
    </citation>
    <scope>NUCLEOTIDE SEQUENCE [LARGE SCALE GENOMIC DNA]</scope>
    <source>
        <strain evidence="2">DSM 19514</strain>
    </source>
</reference>
<dbReference type="GO" id="GO:0015035">
    <property type="term" value="F:protein-disulfide reductase activity"/>
    <property type="evidence" value="ECO:0007669"/>
    <property type="project" value="InterPro"/>
</dbReference>